<keyword evidence="3" id="KW-0274">FAD</keyword>
<reference evidence="5 6" key="1">
    <citation type="submission" date="2021-03" db="EMBL/GenBank/DDBJ databases">
        <title>Whole genome sequence of Jiella sp. MQZ13P-4.</title>
        <authorList>
            <person name="Tuo L."/>
        </authorList>
    </citation>
    <scope>NUCLEOTIDE SEQUENCE [LARGE SCALE GENOMIC DNA]</scope>
    <source>
        <strain evidence="5 6">MQZ13P-4</strain>
    </source>
</reference>
<dbReference type="InterPro" id="IPR016171">
    <property type="entry name" value="Vanillyl_alc_oxidase_C-sub2"/>
</dbReference>
<gene>
    <name evidence="5" type="ORF">J1C47_21240</name>
</gene>
<dbReference type="InterPro" id="IPR016169">
    <property type="entry name" value="FAD-bd_PCMH_sub2"/>
</dbReference>
<dbReference type="InterPro" id="IPR036318">
    <property type="entry name" value="FAD-bd_PCMH-like_sf"/>
</dbReference>
<dbReference type="InterPro" id="IPR051264">
    <property type="entry name" value="FAD-oxidored/transferase_4"/>
</dbReference>
<dbReference type="Proteomes" id="UP000664288">
    <property type="component" value="Unassembled WGS sequence"/>
</dbReference>
<dbReference type="Gene3D" id="3.30.70.2190">
    <property type="match status" value="1"/>
</dbReference>
<dbReference type="PROSITE" id="PS51387">
    <property type="entry name" value="FAD_PCMH"/>
    <property type="match status" value="1"/>
</dbReference>
<organism evidence="5 6">
    <name type="scientific">Jiella sonneratiae</name>
    <dbReference type="NCBI Taxonomy" id="2816856"/>
    <lineage>
        <taxon>Bacteria</taxon>
        <taxon>Pseudomonadati</taxon>
        <taxon>Pseudomonadota</taxon>
        <taxon>Alphaproteobacteria</taxon>
        <taxon>Hyphomicrobiales</taxon>
        <taxon>Aurantimonadaceae</taxon>
        <taxon>Jiella</taxon>
    </lineage>
</organism>
<dbReference type="InterPro" id="IPR006094">
    <property type="entry name" value="Oxid_FAD_bind_N"/>
</dbReference>
<keyword evidence="6" id="KW-1185">Reference proteome</keyword>
<comment type="similarity">
    <text evidence="1">Belongs to the FAD-binding oxidoreductase/transferase type 4 family.</text>
</comment>
<keyword evidence="2" id="KW-0285">Flavoprotein</keyword>
<dbReference type="Pfam" id="PF01565">
    <property type="entry name" value="FAD_binding_4"/>
    <property type="match status" value="1"/>
</dbReference>
<evidence type="ECO:0000313" key="6">
    <source>
        <dbReference type="Proteomes" id="UP000664288"/>
    </source>
</evidence>
<evidence type="ECO:0000259" key="4">
    <source>
        <dbReference type="PROSITE" id="PS51387"/>
    </source>
</evidence>
<protein>
    <submittedName>
        <fullName evidence="5">FAD-binding oxidoreductase</fullName>
    </submittedName>
</protein>
<dbReference type="SUPFAM" id="SSF56176">
    <property type="entry name" value="FAD-binding/transporter-associated domain-like"/>
    <property type="match status" value="1"/>
</dbReference>
<evidence type="ECO:0000256" key="1">
    <source>
        <dbReference type="ARBA" id="ARBA00008000"/>
    </source>
</evidence>
<dbReference type="InterPro" id="IPR016166">
    <property type="entry name" value="FAD-bd_PCMH"/>
</dbReference>
<name>A0ABS3J934_9HYPH</name>
<dbReference type="PANTHER" id="PTHR43716">
    <property type="entry name" value="D-2-HYDROXYGLUTARATE DEHYDROGENASE, MITOCHONDRIAL"/>
    <property type="match status" value="1"/>
</dbReference>
<dbReference type="RefSeq" id="WP_207352815.1">
    <property type="nucleotide sequence ID" value="NZ_JAFMPY010000033.1"/>
</dbReference>
<feature type="domain" description="FAD-binding PCMH-type" evidence="4">
    <location>
        <begin position="43"/>
        <end position="222"/>
    </location>
</feature>
<comment type="caution">
    <text evidence="5">The sequence shown here is derived from an EMBL/GenBank/DDBJ whole genome shotgun (WGS) entry which is preliminary data.</text>
</comment>
<accession>A0ABS3J934</accession>
<dbReference type="Gene3D" id="3.30.70.2740">
    <property type="match status" value="1"/>
</dbReference>
<proteinExistence type="inferred from homology"/>
<dbReference type="InterPro" id="IPR004113">
    <property type="entry name" value="FAD-bd_oxidored_4_C"/>
</dbReference>
<dbReference type="InterPro" id="IPR016164">
    <property type="entry name" value="FAD-linked_Oxase-like_C"/>
</dbReference>
<dbReference type="EMBL" id="JAFMPY010000033">
    <property type="protein sequence ID" value="MBO0906182.1"/>
    <property type="molecule type" value="Genomic_DNA"/>
</dbReference>
<dbReference type="Gene3D" id="1.10.45.10">
    <property type="entry name" value="Vanillyl-alcohol Oxidase, Chain A, domain 4"/>
    <property type="match status" value="1"/>
</dbReference>
<dbReference type="InterPro" id="IPR016167">
    <property type="entry name" value="FAD-bd_PCMH_sub1"/>
</dbReference>
<evidence type="ECO:0000256" key="2">
    <source>
        <dbReference type="ARBA" id="ARBA00022630"/>
    </source>
</evidence>
<dbReference type="Pfam" id="PF02913">
    <property type="entry name" value="FAD-oxidase_C"/>
    <property type="match status" value="1"/>
</dbReference>
<dbReference type="Gene3D" id="3.30.43.10">
    <property type="entry name" value="Uridine Diphospho-n-acetylenolpyruvylglucosamine Reductase, domain 2"/>
    <property type="match status" value="1"/>
</dbReference>
<evidence type="ECO:0000313" key="5">
    <source>
        <dbReference type="EMBL" id="MBO0906182.1"/>
    </source>
</evidence>
<dbReference type="Gene3D" id="3.30.465.10">
    <property type="match status" value="1"/>
</dbReference>
<dbReference type="PANTHER" id="PTHR43716:SF2">
    <property type="entry name" value="BLL6224 PROTEIN"/>
    <property type="match status" value="1"/>
</dbReference>
<sequence length="482" mass="51039">MTEGERGAIGDLAIRLEQAVGARAILTEAGERERYLVEERGLFRGEAGIVIVPESAADLAKAVEICAAAGVGMVPQGGNTGLVGGSVTTEAEVLVSFRRMNRIRAVDPTNFTITVEAGAILADVQAAAAERGCFFPLSLGAEGSCTIGGNIASNAGGIGVLKYGNTRDLTLGLEVVLPDGRIWDGMRPLHKDNSGYSLKNLFVGSEGSLGFVTAAVMKLFPRREQIQTAYCALPSTKAALELLALARRRSGDEVTAFELMSEFSLSIVCAHAGGQRPLADPSPWYALIELSTSRPGEDLRPTFEGLLEEAFETGLVTDAVVAETIDQGQRLWRLREGIPEAQKRAGGSIKHDISVPVSAVPTFIAEASRAVEAYMPGIHVCAFGHVGDGNVHYNLTQPDGMDKAAFLAHWDAVNHIVHEIATGLNGSISAEHGVGLLKVEEIDRYRSAVEQSLMRSIKTALDPRAVMNPGKTVALGISSGAR</sequence>
<dbReference type="SUPFAM" id="SSF55103">
    <property type="entry name" value="FAD-linked oxidases, C-terminal domain"/>
    <property type="match status" value="1"/>
</dbReference>
<evidence type="ECO:0000256" key="3">
    <source>
        <dbReference type="ARBA" id="ARBA00022827"/>
    </source>
</evidence>